<organism evidence="3">
    <name type="scientific">Beta vulgaris subsp. maritima</name>
    <name type="common">Sea beet</name>
    <name type="synonym">Beta maritima</name>
    <dbReference type="NCBI Taxonomy" id="350892"/>
    <lineage>
        <taxon>Eukaryota</taxon>
        <taxon>Viridiplantae</taxon>
        <taxon>Streptophyta</taxon>
        <taxon>Embryophyta</taxon>
        <taxon>Tracheophyta</taxon>
        <taxon>Spermatophyta</taxon>
        <taxon>Magnoliopsida</taxon>
        <taxon>eudicotyledons</taxon>
        <taxon>Gunneridae</taxon>
        <taxon>Pentapetalae</taxon>
        <taxon>Caryophyllales</taxon>
        <taxon>Chenopodiaceae</taxon>
        <taxon>Betoideae</taxon>
        <taxon>Beta</taxon>
    </lineage>
</organism>
<evidence type="ECO:0000256" key="2">
    <source>
        <dbReference type="SAM" id="Phobius"/>
    </source>
</evidence>
<dbReference type="EMBL" id="FP885834">
    <property type="protein sequence ID" value="CBJ14094.1"/>
    <property type="molecule type" value="Genomic_DNA"/>
</dbReference>
<dbReference type="AlphaFoldDB" id="E6ZE79"/>
<name>E6ZE79_BETVM</name>
<keyword evidence="3" id="KW-0496">Mitochondrion</keyword>
<protein>
    <submittedName>
        <fullName evidence="4">Uncharacterized protein orf109a</fullName>
    </submittedName>
</protein>
<evidence type="ECO:0000313" key="4">
    <source>
        <dbReference type="EMBL" id="CBX33212.1"/>
    </source>
</evidence>
<geneLocation type="mitochondrion" evidence="3"/>
<evidence type="ECO:0000313" key="3">
    <source>
        <dbReference type="EMBL" id="CBJ14094.1"/>
    </source>
</evidence>
<keyword evidence="2" id="KW-0812">Transmembrane</keyword>
<reference evidence="3" key="1">
    <citation type="submission" date="2010-11" db="EMBL/GenBank/DDBJ databases">
        <authorList>
            <person name="Genoscope - CEA"/>
        </authorList>
    </citation>
    <scope>NUCLEOTIDE SEQUENCE</scope>
</reference>
<evidence type="ECO:0000256" key="1">
    <source>
        <dbReference type="SAM" id="MobiDB-lite"/>
    </source>
</evidence>
<feature type="transmembrane region" description="Helical" evidence="2">
    <location>
        <begin position="84"/>
        <end position="108"/>
    </location>
</feature>
<dbReference type="EMBL" id="FQ014226">
    <property type="protein sequence ID" value="CBX33212.1"/>
    <property type="molecule type" value="Genomic_DNA"/>
</dbReference>
<sequence>MPFIWSRKNRTNSSAHSIRPGTKKESKRRKSSRLLLKKDPFGSTTGYTSRSIAIDACSGASSLVYGSGSRSRYGRYAAGIRKSAGYYATSSFLQLFFIFTSSISLFFIY</sequence>
<reference evidence="3" key="2">
    <citation type="journal article" date="2011" name="Genome Biol. Evol.">
        <title>Structural and content diversity of mitochondrial genome in beet: a comparative genomic analysis.</title>
        <authorList>
            <person name="Darracq A."/>
            <person name="Varre J.S."/>
            <person name="Marechal-Drouard L."/>
            <person name="Courseaux A."/>
            <person name="Saumitou-Laprade P."/>
            <person name="Oztas S."/>
            <person name="Vacherie B."/>
            <person name="Barbe V.and.Touzet.P."/>
        </authorList>
    </citation>
    <scope>NUCLEOTIDE SEQUENCE</scope>
</reference>
<proteinExistence type="predicted"/>
<keyword evidence="2" id="KW-0472">Membrane</keyword>
<accession>E6ZE79</accession>
<keyword evidence="2" id="KW-1133">Transmembrane helix</keyword>
<gene>
    <name evidence="3" type="primary">orf109a</name>
</gene>
<feature type="region of interest" description="Disordered" evidence="1">
    <location>
        <begin position="1"/>
        <end position="32"/>
    </location>
</feature>